<dbReference type="Pfam" id="PF00071">
    <property type="entry name" value="Ras"/>
    <property type="match status" value="1"/>
</dbReference>
<dbReference type="SUPFAM" id="SSF52540">
    <property type="entry name" value="P-loop containing nucleoside triphosphate hydrolases"/>
    <property type="match status" value="1"/>
</dbReference>
<evidence type="ECO:0000313" key="4">
    <source>
        <dbReference type="Proteomes" id="UP001206595"/>
    </source>
</evidence>
<dbReference type="CDD" id="cd01860">
    <property type="entry name" value="Rab5_related"/>
    <property type="match status" value="1"/>
</dbReference>
<comment type="caution">
    <text evidence="3">The sequence shown here is derived from an EMBL/GenBank/DDBJ whole genome shotgun (WGS) entry which is preliminary data.</text>
</comment>
<dbReference type="Proteomes" id="UP001206595">
    <property type="component" value="Unassembled WGS sequence"/>
</dbReference>
<dbReference type="FunFam" id="3.40.50.300:FF:000808">
    <property type="entry name" value="Small GTP-binding protein, putative"/>
    <property type="match status" value="1"/>
</dbReference>
<dbReference type="SMART" id="SM00176">
    <property type="entry name" value="RAN"/>
    <property type="match status" value="1"/>
</dbReference>
<dbReference type="GO" id="GO:0003924">
    <property type="term" value="F:GTPase activity"/>
    <property type="evidence" value="ECO:0007669"/>
    <property type="project" value="InterPro"/>
</dbReference>
<dbReference type="PRINTS" id="PR00449">
    <property type="entry name" value="RASTRNSFRMNG"/>
</dbReference>
<evidence type="ECO:0008006" key="5">
    <source>
        <dbReference type="Google" id="ProtNLM"/>
    </source>
</evidence>
<protein>
    <recommendedName>
        <fullName evidence="5">Ras-domain-containing protein</fullName>
    </recommendedName>
</protein>
<name>A0AAD5HD36_UMBRA</name>
<organism evidence="3 4">
    <name type="scientific">Umbelopsis ramanniana AG</name>
    <dbReference type="NCBI Taxonomy" id="1314678"/>
    <lineage>
        <taxon>Eukaryota</taxon>
        <taxon>Fungi</taxon>
        <taxon>Fungi incertae sedis</taxon>
        <taxon>Mucoromycota</taxon>
        <taxon>Mucoromycotina</taxon>
        <taxon>Umbelopsidomycetes</taxon>
        <taxon>Umbelopsidales</taxon>
        <taxon>Umbelopsidaceae</taxon>
        <taxon>Umbelopsis</taxon>
    </lineage>
</organism>
<reference evidence="3" key="1">
    <citation type="submission" date="2021-06" db="EMBL/GenBank/DDBJ databases">
        <authorList>
            <consortium name="DOE Joint Genome Institute"/>
            <person name="Mondo S.J."/>
            <person name="Amses K.R."/>
            <person name="Simmons D.R."/>
            <person name="Longcore J.E."/>
            <person name="Seto K."/>
            <person name="Alves G.H."/>
            <person name="Bonds A.E."/>
            <person name="Quandt C.A."/>
            <person name="Davis W.J."/>
            <person name="Chang Y."/>
            <person name="Letcher P.M."/>
            <person name="Powell M.J."/>
            <person name="Kuo A."/>
            <person name="Labutti K."/>
            <person name="Pangilinan J."/>
            <person name="Andreopoulos W."/>
            <person name="Tritt A."/>
            <person name="Riley R."/>
            <person name="Hundley H."/>
            <person name="Johnson J."/>
            <person name="Lipzen A."/>
            <person name="Barry K."/>
            <person name="Berbee M.L."/>
            <person name="Buchler N.E."/>
            <person name="Grigoriev I.V."/>
            <person name="Spatafora J.W."/>
            <person name="Stajich J.E."/>
            <person name="James T.Y."/>
        </authorList>
    </citation>
    <scope>NUCLEOTIDE SEQUENCE</scope>
    <source>
        <strain evidence="3">AG</strain>
    </source>
</reference>
<dbReference type="PROSITE" id="PS51421">
    <property type="entry name" value="RAS"/>
    <property type="match status" value="1"/>
</dbReference>
<feature type="compositionally biased region" description="Low complexity" evidence="2">
    <location>
        <begin position="12"/>
        <end position="22"/>
    </location>
</feature>
<sequence length="248" mass="26759">MSTQSTDSQREATPSPAASTPAAPTKAVQVKLVLLGEAAVGKSSLVIRFVNRDFQENREPTIGAAFLTQKCNVDDRSIKFEIWDTAGQERFHSLAPMYYRNAQAAVVVYDVTKAASLDKAKSWVKELQRQANPNIVIALVGNKLDLVQQAEEEDEDAEEGTSTVRQVPQEEAAAYAQESGLLFFETSARTGDGVDQVFSDIAKSIPLEHILASSRGSRQGGSNNPRIDLMREGANGVRAPGDGSNCAC</sequence>
<dbReference type="SMART" id="SM00175">
    <property type="entry name" value="RAB"/>
    <property type="match status" value="1"/>
</dbReference>
<dbReference type="PROSITE" id="PS51419">
    <property type="entry name" value="RAB"/>
    <property type="match status" value="1"/>
</dbReference>
<evidence type="ECO:0000256" key="1">
    <source>
        <dbReference type="ARBA" id="ARBA00022741"/>
    </source>
</evidence>
<dbReference type="SMART" id="SM00173">
    <property type="entry name" value="RAS"/>
    <property type="match status" value="1"/>
</dbReference>
<dbReference type="InterPro" id="IPR027417">
    <property type="entry name" value="P-loop_NTPase"/>
</dbReference>
<reference evidence="3" key="2">
    <citation type="journal article" date="2022" name="Proc. Natl. Acad. Sci. U.S.A.">
        <title>Diploid-dominant life cycles characterize the early evolution of Fungi.</title>
        <authorList>
            <person name="Amses K.R."/>
            <person name="Simmons D.R."/>
            <person name="Longcore J.E."/>
            <person name="Mondo S.J."/>
            <person name="Seto K."/>
            <person name="Jeronimo G.H."/>
            <person name="Bonds A.E."/>
            <person name="Quandt C.A."/>
            <person name="Davis W.J."/>
            <person name="Chang Y."/>
            <person name="Federici B.A."/>
            <person name="Kuo A."/>
            <person name="LaButti K."/>
            <person name="Pangilinan J."/>
            <person name="Andreopoulos W."/>
            <person name="Tritt A."/>
            <person name="Riley R."/>
            <person name="Hundley H."/>
            <person name="Johnson J."/>
            <person name="Lipzen A."/>
            <person name="Barry K."/>
            <person name="Lang B.F."/>
            <person name="Cuomo C.A."/>
            <person name="Buchler N.E."/>
            <person name="Grigoriev I.V."/>
            <person name="Spatafora J.W."/>
            <person name="Stajich J.E."/>
            <person name="James T.Y."/>
        </authorList>
    </citation>
    <scope>NUCLEOTIDE SEQUENCE</scope>
    <source>
        <strain evidence="3">AG</strain>
    </source>
</reference>
<dbReference type="SMART" id="SM00174">
    <property type="entry name" value="RHO"/>
    <property type="match status" value="1"/>
</dbReference>
<accession>A0AAD5HD36</accession>
<dbReference type="AlphaFoldDB" id="A0AAD5HD36"/>
<evidence type="ECO:0000313" key="3">
    <source>
        <dbReference type="EMBL" id="KAI8578534.1"/>
    </source>
</evidence>
<dbReference type="RefSeq" id="XP_051443538.1">
    <property type="nucleotide sequence ID" value="XM_051589890.1"/>
</dbReference>
<dbReference type="Gene3D" id="3.40.50.300">
    <property type="entry name" value="P-loop containing nucleotide triphosphate hydrolases"/>
    <property type="match status" value="1"/>
</dbReference>
<feature type="region of interest" description="Disordered" evidence="2">
    <location>
        <begin position="1"/>
        <end position="22"/>
    </location>
</feature>
<dbReference type="InterPro" id="IPR001806">
    <property type="entry name" value="Small_GTPase"/>
</dbReference>
<dbReference type="NCBIfam" id="TIGR00231">
    <property type="entry name" value="small_GTP"/>
    <property type="match status" value="1"/>
</dbReference>
<proteinExistence type="predicted"/>
<dbReference type="EMBL" id="MU620928">
    <property type="protein sequence ID" value="KAI8578534.1"/>
    <property type="molecule type" value="Genomic_DNA"/>
</dbReference>
<keyword evidence="1" id="KW-0547">Nucleotide-binding</keyword>
<dbReference type="GeneID" id="75915235"/>
<dbReference type="GO" id="GO:0005525">
    <property type="term" value="F:GTP binding"/>
    <property type="evidence" value="ECO:0007669"/>
    <property type="project" value="InterPro"/>
</dbReference>
<evidence type="ECO:0000256" key="2">
    <source>
        <dbReference type="SAM" id="MobiDB-lite"/>
    </source>
</evidence>
<dbReference type="PANTHER" id="PTHR47978">
    <property type="match status" value="1"/>
</dbReference>
<keyword evidence="4" id="KW-1185">Reference proteome</keyword>
<gene>
    <name evidence="3" type="ORF">K450DRAFT_246244</name>
</gene>
<dbReference type="InterPro" id="IPR005225">
    <property type="entry name" value="Small_GTP-bd"/>
</dbReference>
<dbReference type="PROSITE" id="PS51420">
    <property type="entry name" value="RHO"/>
    <property type="match status" value="1"/>
</dbReference>